<gene>
    <name evidence="1" type="ORF">C7459_117103</name>
</gene>
<dbReference type="OrthoDB" id="6637138at2"/>
<dbReference type="InterPro" id="IPR011231">
    <property type="entry name" value="Phage_VT1-Sakai_H0018"/>
</dbReference>
<dbReference type="RefSeq" id="WP_109690666.1">
    <property type="nucleotide sequence ID" value="NZ_QGGL01000017.1"/>
</dbReference>
<evidence type="ECO:0000313" key="1">
    <source>
        <dbReference type="EMBL" id="PWK07504.1"/>
    </source>
</evidence>
<accession>A0A316D4U1</accession>
<comment type="caution">
    <text evidence="1">The sequence shown here is derived from an EMBL/GenBank/DDBJ whole genome shotgun (WGS) entry which is preliminary data.</text>
</comment>
<sequence length="121" mass="12221">MAQEVPVRISIPNDQNLTLHRYRAVSVGADGKVVKPDDPLDFVIGILDMDVRAGGTASVQVGGVAPTMAGGVFSAGDPITIDAQSRAVRAVSGNRGFGIALESAAGAGEIVAVLLTPVGIV</sequence>
<organism evidence="1 2">
    <name type="scientific">Tumebacillus permanentifrigoris</name>
    <dbReference type="NCBI Taxonomy" id="378543"/>
    <lineage>
        <taxon>Bacteria</taxon>
        <taxon>Bacillati</taxon>
        <taxon>Bacillota</taxon>
        <taxon>Bacilli</taxon>
        <taxon>Bacillales</taxon>
        <taxon>Alicyclobacillaceae</taxon>
        <taxon>Tumebacillus</taxon>
    </lineage>
</organism>
<dbReference type="Pfam" id="PF09956">
    <property type="entry name" value="Phage_cement_2"/>
    <property type="match status" value="1"/>
</dbReference>
<dbReference type="EMBL" id="QGGL01000017">
    <property type="protein sequence ID" value="PWK07504.1"/>
    <property type="molecule type" value="Genomic_DNA"/>
</dbReference>
<reference evidence="1 2" key="1">
    <citation type="submission" date="2018-05" db="EMBL/GenBank/DDBJ databases">
        <title>Genomic Encyclopedia of Type Strains, Phase IV (KMG-IV): sequencing the most valuable type-strain genomes for metagenomic binning, comparative biology and taxonomic classification.</title>
        <authorList>
            <person name="Goeker M."/>
        </authorList>
    </citation>
    <scope>NUCLEOTIDE SEQUENCE [LARGE SCALE GENOMIC DNA]</scope>
    <source>
        <strain evidence="1 2">DSM 18773</strain>
    </source>
</reference>
<proteinExistence type="predicted"/>
<keyword evidence="2" id="KW-1185">Reference proteome</keyword>
<name>A0A316D4U1_9BACL</name>
<protein>
    <submittedName>
        <fullName evidence="1">Uncharacterized protein DUF2190</fullName>
    </submittedName>
</protein>
<evidence type="ECO:0000313" key="2">
    <source>
        <dbReference type="Proteomes" id="UP000245634"/>
    </source>
</evidence>
<dbReference type="Proteomes" id="UP000245634">
    <property type="component" value="Unassembled WGS sequence"/>
</dbReference>
<dbReference type="AlphaFoldDB" id="A0A316D4U1"/>